<protein>
    <recommendedName>
        <fullName evidence="4">MetA-pathway of phenol degradation</fullName>
    </recommendedName>
</protein>
<organism evidence="2 3">
    <name type="scientific">Fibrobacter intestinalis</name>
    <dbReference type="NCBI Taxonomy" id="28122"/>
    <lineage>
        <taxon>Bacteria</taxon>
        <taxon>Pseudomonadati</taxon>
        <taxon>Fibrobacterota</taxon>
        <taxon>Fibrobacteria</taxon>
        <taxon>Fibrobacterales</taxon>
        <taxon>Fibrobacteraceae</taxon>
        <taxon>Fibrobacter</taxon>
    </lineage>
</organism>
<dbReference type="Proteomes" id="UP000190449">
    <property type="component" value="Unassembled WGS sequence"/>
</dbReference>
<dbReference type="EMBL" id="FUWU01000045">
    <property type="protein sequence ID" value="SKA01262.1"/>
    <property type="molecule type" value="Genomic_DNA"/>
</dbReference>
<keyword evidence="1" id="KW-0472">Membrane</keyword>
<name>A0A1T4QBW6_9BACT</name>
<dbReference type="PROSITE" id="PS51257">
    <property type="entry name" value="PROKAR_LIPOPROTEIN"/>
    <property type="match status" value="1"/>
</dbReference>
<evidence type="ECO:0000256" key="1">
    <source>
        <dbReference type="SAM" id="Phobius"/>
    </source>
</evidence>
<keyword evidence="1" id="KW-1133">Transmembrane helix</keyword>
<reference evidence="2 3" key="1">
    <citation type="submission" date="2017-02" db="EMBL/GenBank/DDBJ databases">
        <authorList>
            <person name="Peterson S.W."/>
        </authorList>
    </citation>
    <scope>NUCLEOTIDE SEQUENCE [LARGE SCALE GENOMIC DNA]</scope>
    <source>
        <strain evidence="2 3">ATCC 43854</strain>
    </source>
</reference>
<gene>
    <name evidence="2" type="ORF">SAMN02745108_02237</name>
</gene>
<dbReference type="STRING" id="28122.SAMN02745108_02237"/>
<evidence type="ECO:0008006" key="4">
    <source>
        <dbReference type="Google" id="ProtNLM"/>
    </source>
</evidence>
<feature type="transmembrane region" description="Helical" evidence="1">
    <location>
        <begin position="7"/>
        <end position="24"/>
    </location>
</feature>
<evidence type="ECO:0000313" key="3">
    <source>
        <dbReference type="Proteomes" id="UP000190449"/>
    </source>
</evidence>
<dbReference type="AlphaFoldDB" id="A0A1T4QBW6"/>
<evidence type="ECO:0000313" key="2">
    <source>
        <dbReference type="EMBL" id="SKA01262.1"/>
    </source>
</evidence>
<dbReference type="RefSeq" id="WP_078776992.1">
    <property type="nucleotide sequence ID" value="NZ_FUWU01000045.1"/>
</dbReference>
<accession>A0A1T4QBW6</accession>
<proteinExistence type="predicted"/>
<sequence>MFAKGGFFFLIANAWAFLALWVLAGCAMTSSGNFVGEAGVLKYSTDEKKYHFAEAGFAFGGNDDYRISAPQHETGLLGGAAHFRAELFALDYSLGGNRGGFFLSVPVTIPLDVGIRPSFVQWVGPFYGGAGVSFVGGFYPNLQDDDYEPKADDSWGRFDGFILYSLGGGFLLDVTENFALGAYMTWERTAFNSGGDVFENYGFDLDLDILGDTPEENMPAYAYRKMVTTIGVQAFAKFKMPLGFYAECAPGGLLKNEGTWQFKAGTVVLY</sequence>
<keyword evidence="1" id="KW-0812">Transmembrane</keyword>